<evidence type="ECO:0000313" key="2">
    <source>
        <dbReference type="EMBL" id="MBZ3877401.1"/>
    </source>
</evidence>
<dbReference type="Proteomes" id="UP001166674">
    <property type="component" value="Unassembled WGS sequence"/>
</dbReference>
<feature type="compositionally biased region" description="Basic residues" evidence="1">
    <location>
        <begin position="51"/>
        <end position="62"/>
    </location>
</feature>
<keyword evidence="3" id="KW-1185">Reference proteome</keyword>
<accession>A0AA41MSM0</accession>
<sequence>MPKFYPDFYDTYLTHDSQFMKKTPREAALPRAGVKSSTREEGSSELTVPMHNRRKRLRRKSPKAQGEIWGDSVELPLDDKSRSSPGSSQPQIPATRASPTDEAQVLKRKQKLGVLLINCTLTHPPLNLAEGEHDQATLSQCRRPQTKKAEPSSSDLYNLFNEKTTVLKKREKMKEMLN</sequence>
<evidence type="ECO:0000313" key="3">
    <source>
        <dbReference type="Proteomes" id="UP001166674"/>
    </source>
</evidence>
<organism evidence="2 3">
    <name type="scientific">Sciurus carolinensis</name>
    <name type="common">Eastern gray squirrel</name>
    <dbReference type="NCBI Taxonomy" id="30640"/>
    <lineage>
        <taxon>Eukaryota</taxon>
        <taxon>Metazoa</taxon>
        <taxon>Chordata</taxon>
        <taxon>Craniata</taxon>
        <taxon>Vertebrata</taxon>
        <taxon>Euteleostomi</taxon>
        <taxon>Mammalia</taxon>
        <taxon>Eutheria</taxon>
        <taxon>Euarchontoglires</taxon>
        <taxon>Glires</taxon>
        <taxon>Rodentia</taxon>
        <taxon>Sciuromorpha</taxon>
        <taxon>Sciuridae</taxon>
        <taxon>Sciurinae</taxon>
        <taxon>Sciurini</taxon>
        <taxon>Sciurus</taxon>
    </lineage>
</organism>
<feature type="compositionally biased region" description="Polar residues" evidence="1">
    <location>
        <begin position="83"/>
        <end position="92"/>
    </location>
</feature>
<gene>
    <name evidence="2" type="ORF">SUZIE_142755</name>
</gene>
<feature type="region of interest" description="Disordered" evidence="1">
    <location>
        <begin position="15"/>
        <end position="104"/>
    </location>
</feature>
<proteinExistence type="predicted"/>
<feature type="region of interest" description="Disordered" evidence="1">
    <location>
        <begin position="133"/>
        <end position="153"/>
    </location>
</feature>
<comment type="caution">
    <text evidence="2">The sequence shown here is derived from an EMBL/GenBank/DDBJ whole genome shotgun (WGS) entry which is preliminary data.</text>
</comment>
<dbReference type="EMBL" id="JAATJV010296031">
    <property type="protein sequence ID" value="MBZ3877401.1"/>
    <property type="molecule type" value="Genomic_DNA"/>
</dbReference>
<reference evidence="2" key="1">
    <citation type="submission" date="2020-03" db="EMBL/GenBank/DDBJ databases">
        <title>Studies in the Genomics of Life Span.</title>
        <authorList>
            <person name="Glass D."/>
        </authorList>
    </citation>
    <scope>NUCLEOTIDE SEQUENCE</scope>
    <source>
        <strain evidence="2">SUZIE</strain>
        <tissue evidence="2">Muscle</tissue>
    </source>
</reference>
<dbReference type="AlphaFoldDB" id="A0AA41MSM0"/>
<name>A0AA41MSM0_SCICA</name>
<protein>
    <submittedName>
        <fullName evidence="2">Ribosomal RNA processing protein 1-like protein B</fullName>
    </submittedName>
</protein>
<evidence type="ECO:0000256" key="1">
    <source>
        <dbReference type="SAM" id="MobiDB-lite"/>
    </source>
</evidence>